<dbReference type="OrthoDB" id="2563155at2759"/>
<evidence type="ECO:0000256" key="1">
    <source>
        <dbReference type="SAM" id="MobiDB-lite"/>
    </source>
</evidence>
<proteinExistence type="predicted"/>
<keyword evidence="3" id="KW-1185">Reference proteome</keyword>
<dbReference type="Proteomes" id="UP000193218">
    <property type="component" value="Unassembled WGS sequence"/>
</dbReference>
<organism evidence="2 3">
    <name type="scientific">Kockovaella imperatae</name>
    <dbReference type="NCBI Taxonomy" id="4999"/>
    <lineage>
        <taxon>Eukaryota</taxon>
        <taxon>Fungi</taxon>
        <taxon>Dikarya</taxon>
        <taxon>Basidiomycota</taxon>
        <taxon>Agaricomycotina</taxon>
        <taxon>Tremellomycetes</taxon>
        <taxon>Tremellales</taxon>
        <taxon>Cuniculitremaceae</taxon>
        <taxon>Kockovaella</taxon>
    </lineage>
</organism>
<dbReference type="GeneID" id="33557908"/>
<dbReference type="RefSeq" id="XP_021870395.1">
    <property type="nucleotide sequence ID" value="XM_022016099.1"/>
</dbReference>
<feature type="region of interest" description="Disordered" evidence="1">
    <location>
        <begin position="35"/>
        <end position="90"/>
    </location>
</feature>
<comment type="caution">
    <text evidence="2">The sequence shown here is derived from an EMBL/GenBank/DDBJ whole genome shotgun (WGS) entry which is preliminary data.</text>
</comment>
<dbReference type="EMBL" id="NBSH01000008">
    <property type="protein sequence ID" value="ORX36294.1"/>
    <property type="molecule type" value="Genomic_DNA"/>
</dbReference>
<feature type="region of interest" description="Disordered" evidence="1">
    <location>
        <begin position="139"/>
        <end position="164"/>
    </location>
</feature>
<feature type="compositionally biased region" description="Basic and acidic residues" evidence="1">
    <location>
        <begin position="139"/>
        <end position="152"/>
    </location>
</feature>
<protein>
    <submittedName>
        <fullName evidence="2">Uncharacterized protein</fullName>
    </submittedName>
</protein>
<gene>
    <name evidence="2" type="ORF">BD324DRAFT_628204</name>
</gene>
<sequence length="346" mass="38929">MSCAVSVSCSSRRGFIFCLASSSQRPVVPCSLPTAFPGTTSRRTMSSSANYTPSAKRFGKVSEPEATTGGTPSSFSRKRRDPPFRHESNVRTEFSREDLLRHFGHPHDGTVNFFGYLNRTGKSPSRIQIDAEFVSKIEKTSSEDGHPGRALERPPPPDSPPHPLSTIISNVLVFHNSQPAWRSNGELWLHSGAEHLTKDWHGPRKNIGRPIPIFQGMLGRKLFEFAGWWLLDRIEEVSPRSEALLEILETKQASFSYRRGRTPAAWTQALDATWLKLFFKPAPASSDHYTELRSPLSLKGLLDNEVERYMLQVGGLKDELELLEETVQQRRKGLLAFIDSNTRVRT</sequence>
<dbReference type="InParanoid" id="A0A1Y1UFK8"/>
<reference evidence="2 3" key="1">
    <citation type="submission" date="2017-03" db="EMBL/GenBank/DDBJ databases">
        <title>Widespread Adenine N6-methylation of Active Genes in Fungi.</title>
        <authorList>
            <consortium name="DOE Joint Genome Institute"/>
            <person name="Mondo S.J."/>
            <person name="Dannebaum R.O."/>
            <person name="Kuo R.C."/>
            <person name="Louie K.B."/>
            <person name="Bewick A.J."/>
            <person name="Labutti K."/>
            <person name="Haridas S."/>
            <person name="Kuo A."/>
            <person name="Salamov A."/>
            <person name="Ahrendt S.R."/>
            <person name="Lau R."/>
            <person name="Bowen B.P."/>
            <person name="Lipzen A."/>
            <person name="Sullivan W."/>
            <person name="Andreopoulos W.B."/>
            <person name="Clum A."/>
            <person name="Lindquist E."/>
            <person name="Daum C."/>
            <person name="Northen T.R."/>
            <person name="Ramamoorthy G."/>
            <person name="Schmitz R.J."/>
            <person name="Gryganskyi A."/>
            <person name="Culley D."/>
            <person name="Magnuson J."/>
            <person name="James T.Y."/>
            <person name="O'Malley M.A."/>
            <person name="Stajich J.E."/>
            <person name="Spatafora J.W."/>
            <person name="Visel A."/>
            <person name="Grigoriev I.V."/>
        </authorList>
    </citation>
    <scope>NUCLEOTIDE SEQUENCE [LARGE SCALE GENOMIC DNA]</scope>
    <source>
        <strain evidence="2 3">NRRL Y-17943</strain>
    </source>
</reference>
<feature type="compositionally biased region" description="Basic and acidic residues" evidence="1">
    <location>
        <begin position="81"/>
        <end position="90"/>
    </location>
</feature>
<name>A0A1Y1UFK8_9TREE</name>
<evidence type="ECO:0000313" key="3">
    <source>
        <dbReference type="Proteomes" id="UP000193218"/>
    </source>
</evidence>
<accession>A0A1Y1UFK8</accession>
<feature type="compositionally biased region" description="Polar residues" evidence="1">
    <location>
        <begin position="37"/>
        <end position="53"/>
    </location>
</feature>
<evidence type="ECO:0000313" key="2">
    <source>
        <dbReference type="EMBL" id="ORX36294.1"/>
    </source>
</evidence>
<feature type="compositionally biased region" description="Pro residues" evidence="1">
    <location>
        <begin position="153"/>
        <end position="163"/>
    </location>
</feature>
<dbReference type="AlphaFoldDB" id="A0A1Y1UFK8"/>